<sequence length="337" mass="36526">MADTTTSPDPAEFPSAKPIAAQARFLLDYAILAPSSHNSQPWAFEVTENAIRVYADLSRQLTVADPDGRELFLSVGCAIENLLIAAERFGLEYTLEYVATDDTQPAGDDGLRHVATVGLDSGSSSPSETDSALFEAITDRHTNHRPFESTTVPEPLLARLERYANAAGLGLELVTDPAKRAEIAALQTSADERQFADPEYRAELGYWIGSGALGTKWLTARLSQLAVRHLDMGEREGRKNSTLVTSAPVIGVLTAASDDEAARLRAGQAFERIALTAASEGLAVHPMSQILEVGEFRDDLAALLALEEGSPLHLFRLGYAEPETTRTPRRPLEEVLR</sequence>
<dbReference type="Gene3D" id="3.40.109.10">
    <property type="entry name" value="NADH Oxidase"/>
    <property type="match status" value="1"/>
</dbReference>
<dbReference type="EMBL" id="NXNI01000001">
    <property type="protein sequence ID" value="PCR90574.1"/>
    <property type="molecule type" value="Genomic_DNA"/>
</dbReference>
<evidence type="ECO:0000313" key="3">
    <source>
        <dbReference type="Proteomes" id="UP000219689"/>
    </source>
</evidence>
<gene>
    <name evidence="2" type="ORF">CP557_08650</name>
</gene>
<keyword evidence="3" id="KW-1185">Reference proteome</keyword>
<dbReference type="InterPro" id="IPR050627">
    <property type="entry name" value="Nitroreductase/BluB"/>
</dbReference>
<dbReference type="NCBIfam" id="NF047509">
    <property type="entry name" value="Rv3131_FMN_oxido"/>
    <property type="match status" value="1"/>
</dbReference>
<proteinExistence type="predicted"/>
<feature type="domain" description="Nitroreductase" evidence="1">
    <location>
        <begin position="213"/>
        <end position="319"/>
    </location>
</feature>
<dbReference type="PANTHER" id="PTHR23026:SF123">
    <property type="entry name" value="NAD(P)H NITROREDUCTASE RV3131-RELATED"/>
    <property type="match status" value="1"/>
</dbReference>
<dbReference type="AlphaFoldDB" id="A0A2A5QUT8"/>
<evidence type="ECO:0000313" key="2">
    <source>
        <dbReference type="EMBL" id="PCR90574.1"/>
    </source>
</evidence>
<comment type="caution">
    <text evidence="2">The sequence shown here is derived from an EMBL/GenBank/DDBJ whole genome shotgun (WGS) entry which is preliminary data.</text>
</comment>
<dbReference type="InterPro" id="IPR000415">
    <property type="entry name" value="Nitroreductase-like"/>
</dbReference>
<dbReference type="RefSeq" id="WP_097379525.1">
    <property type="nucleotide sequence ID" value="NZ_NXNI01000001.1"/>
</dbReference>
<reference evidence="2 3" key="1">
    <citation type="submission" date="2017-09" db="EMBL/GenBank/DDBJ databases">
        <title>Genome sequences of Natrinema ejinorence JCM 13890T.</title>
        <authorList>
            <person name="Roh S.W."/>
            <person name="Kim Y.B."/>
            <person name="Kim J.Y."/>
        </authorList>
    </citation>
    <scope>NUCLEOTIDE SEQUENCE [LARGE SCALE GENOMIC DNA]</scope>
    <source>
        <strain evidence="2 3">JCM 13890</strain>
    </source>
</reference>
<evidence type="ECO:0000259" key="1">
    <source>
        <dbReference type="Pfam" id="PF00881"/>
    </source>
</evidence>
<dbReference type="OrthoDB" id="287850at2157"/>
<dbReference type="PANTHER" id="PTHR23026">
    <property type="entry name" value="NADPH NITROREDUCTASE"/>
    <property type="match status" value="1"/>
</dbReference>
<name>A0A2A5QUT8_9EURY</name>
<dbReference type="Gene3D" id="3.40.109.30">
    <property type="entry name" value="putative nitroreductase (tm1586), domain 2"/>
    <property type="match status" value="1"/>
</dbReference>
<dbReference type="Pfam" id="PF00881">
    <property type="entry name" value="Nitroreductase"/>
    <property type="match status" value="1"/>
</dbReference>
<dbReference type="GO" id="GO:0016491">
    <property type="term" value="F:oxidoreductase activity"/>
    <property type="evidence" value="ECO:0007669"/>
    <property type="project" value="InterPro"/>
</dbReference>
<accession>A0A2A5QUT8</accession>
<protein>
    <submittedName>
        <fullName evidence="2">Nitroreductase</fullName>
    </submittedName>
</protein>
<organism evidence="2 3">
    <name type="scientific">Natrinema ejinorense</name>
    <dbReference type="NCBI Taxonomy" id="373386"/>
    <lineage>
        <taxon>Archaea</taxon>
        <taxon>Methanobacteriati</taxon>
        <taxon>Methanobacteriota</taxon>
        <taxon>Stenosarchaea group</taxon>
        <taxon>Halobacteria</taxon>
        <taxon>Halobacteriales</taxon>
        <taxon>Natrialbaceae</taxon>
        <taxon>Natrinema</taxon>
    </lineage>
</organism>
<dbReference type="InterPro" id="IPR029479">
    <property type="entry name" value="Nitroreductase"/>
</dbReference>
<dbReference type="SUPFAM" id="SSF55469">
    <property type="entry name" value="FMN-dependent nitroreductase-like"/>
    <property type="match status" value="2"/>
</dbReference>
<dbReference type="Proteomes" id="UP000219689">
    <property type="component" value="Unassembled WGS sequence"/>
</dbReference>